<dbReference type="GO" id="GO:0005802">
    <property type="term" value="C:trans-Golgi network"/>
    <property type="evidence" value="ECO:0007669"/>
    <property type="project" value="TreeGrafter"/>
</dbReference>
<evidence type="ECO:0000256" key="1">
    <source>
        <dbReference type="ARBA" id="ARBA00005325"/>
    </source>
</evidence>
<dbReference type="Pfam" id="PF22669">
    <property type="entry name" value="Exo_endo_phos2"/>
    <property type="match status" value="2"/>
</dbReference>
<dbReference type="OrthoDB" id="2248459at2759"/>
<dbReference type="SMART" id="SM00320">
    <property type="entry name" value="WD40"/>
    <property type="match status" value="4"/>
</dbReference>
<name>A0A9N9BA02_9GLOM</name>
<reference evidence="10" key="1">
    <citation type="submission" date="2021-06" db="EMBL/GenBank/DDBJ databases">
        <authorList>
            <person name="Kallberg Y."/>
            <person name="Tangrot J."/>
            <person name="Rosling A."/>
        </authorList>
    </citation>
    <scope>NUCLEOTIDE SEQUENCE</scope>
    <source>
        <strain evidence="10">IN212</strain>
    </source>
</reference>
<dbReference type="InterPro" id="IPR015500">
    <property type="entry name" value="Peptidase_S8_subtilisin-rel"/>
</dbReference>
<evidence type="ECO:0000256" key="2">
    <source>
        <dbReference type="ARBA" id="ARBA00022670"/>
    </source>
</evidence>
<dbReference type="PROSITE" id="PS00137">
    <property type="entry name" value="SUBTILASE_HIS"/>
    <property type="match status" value="1"/>
</dbReference>
<keyword evidence="5" id="KW-0720">Serine protease</keyword>
<evidence type="ECO:0000256" key="4">
    <source>
        <dbReference type="ARBA" id="ARBA00022801"/>
    </source>
</evidence>
<evidence type="ECO:0000256" key="5">
    <source>
        <dbReference type="ARBA" id="ARBA00022825"/>
    </source>
</evidence>
<dbReference type="PROSITE" id="PS51829">
    <property type="entry name" value="P_HOMO_B"/>
    <property type="match status" value="1"/>
</dbReference>
<keyword evidence="4" id="KW-0378">Hydrolase</keyword>
<dbReference type="SUPFAM" id="SSF52743">
    <property type="entry name" value="Subtilisin-like"/>
    <property type="match status" value="1"/>
</dbReference>
<dbReference type="InterPro" id="IPR022398">
    <property type="entry name" value="Peptidase_S8_His-AS"/>
</dbReference>
<dbReference type="Gene3D" id="3.40.50.200">
    <property type="entry name" value="Peptidase S8/S53 domain"/>
    <property type="match status" value="1"/>
</dbReference>
<feature type="region of interest" description="Disordered" evidence="8">
    <location>
        <begin position="1506"/>
        <end position="1526"/>
    </location>
</feature>
<evidence type="ECO:0000313" key="10">
    <source>
        <dbReference type="EMBL" id="CAG8558547.1"/>
    </source>
</evidence>
<dbReference type="Gene3D" id="3.60.10.10">
    <property type="entry name" value="Endonuclease/exonuclease/phosphatase"/>
    <property type="match status" value="2"/>
</dbReference>
<feature type="compositionally biased region" description="Low complexity" evidence="8">
    <location>
        <begin position="109"/>
        <end position="124"/>
    </location>
</feature>
<feature type="compositionally biased region" description="Low complexity" evidence="8">
    <location>
        <begin position="183"/>
        <end position="193"/>
    </location>
</feature>
<evidence type="ECO:0000256" key="8">
    <source>
        <dbReference type="SAM" id="MobiDB-lite"/>
    </source>
</evidence>
<dbReference type="Gene3D" id="2.130.10.10">
    <property type="entry name" value="YVTN repeat-like/Quinoprotein amine dehydrogenase"/>
    <property type="match status" value="2"/>
</dbReference>
<dbReference type="SUPFAM" id="SSF56219">
    <property type="entry name" value="DNase I-like"/>
    <property type="match status" value="1"/>
</dbReference>
<dbReference type="InterPro" id="IPR000209">
    <property type="entry name" value="Peptidase_S8/S53_dom"/>
</dbReference>
<dbReference type="Proteomes" id="UP000789396">
    <property type="component" value="Unassembled WGS sequence"/>
</dbReference>
<dbReference type="InterPro" id="IPR036322">
    <property type="entry name" value="WD40_repeat_dom_sf"/>
</dbReference>
<dbReference type="SUPFAM" id="SSF50978">
    <property type="entry name" value="WD40 repeat-like"/>
    <property type="match status" value="1"/>
</dbReference>
<feature type="non-terminal residue" evidence="10">
    <location>
        <position position="1526"/>
    </location>
</feature>
<dbReference type="SUPFAM" id="SSF49785">
    <property type="entry name" value="Galactose-binding domain-like"/>
    <property type="match status" value="1"/>
</dbReference>
<dbReference type="Pfam" id="PF01483">
    <property type="entry name" value="P_proprotein"/>
    <property type="match status" value="1"/>
</dbReference>
<feature type="compositionally biased region" description="Polar residues" evidence="8">
    <location>
        <begin position="1449"/>
        <end position="1461"/>
    </location>
</feature>
<dbReference type="SMART" id="SM00128">
    <property type="entry name" value="IPPc"/>
    <property type="match status" value="1"/>
</dbReference>
<dbReference type="Pfam" id="PF00082">
    <property type="entry name" value="Peptidase_S8"/>
    <property type="match status" value="1"/>
</dbReference>
<gene>
    <name evidence="10" type="ORF">RFULGI_LOCUS4960</name>
</gene>
<dbReference type="PANTHER" id="PTHR42884">
    <property type="entry name" value="PROPROTEIN CONVERTASE SUBTILISIN/KEXIN-RELATED"/>
    <property type="match status" value="1"/>
</dbReference>
<feature type="compositionally biased region" description="Basic residues" evidence="8">
    <location>
        <begin position="246"/>
        <end position="255"/>
    </location>
</feature>
<feature type="compositionally biased region" description="Polar residues" evidence="8">
    <location>
        <begin position="31"/>
        <end position="44"/>
    </location>
</feature>
<dbReference type="InterPro" id="IPR023827">
    <property type="entry name" value="Peptidase_S8_Asp-AS"/>
</dbReference>
<dbReference type="InterPro" id="IPR036852">
    <property type="entry name" value="Peptidase_S8/S53_dom_sf"/>
</dbReference>
<dbReference type="EMBL" id="CAJVPZ010005237">
    <property type="protein sequence ID" value="CAG8558547.1"/>
    <property type="molecule type" value="Genomic_DNA"/>
</dbReference>
<dbReference type="GO" id="GO:0016791">
    <property type="term" value="F:phosphatase activity"/>
    <property type="evidence" value="ECO:0007669"/>
    <property type="project" value="InterPro"/>
</dbReference>
<dbReference type="PRINTS" id="PR00723">
    <property type="entry name" value="SUBTILISIN"/>
</dbReference>
<dbReference type="GO" id="GO:0046856">
    <property type="term" value="P:phosphatidylinositol dephosphorylation"/>
    <property type="evidence" value="ECO:0007669"/>
    <property type="project" value="InterPro"/>
</dbReference>
<proteinExistence type="inferred from homology"/>
<comment type="similarity">
    <text evidence="1">Belongs to the peptidase S8 family. Furin subfamily.</text>
</comment>
<evidence type="ECO:0000256" key="6">
    <source>
        <dbReference type="ARBA" id="ARBA00022837"/>
    </source>
</evidence>
<dbReference type="CDD" id="cd04059">
    <property type="entry name" value="Peptidases_S8_Protein_convertases_Kexins_Furin-like"/>
    <property type="match status" value="1"/>
</dbReference>
<evidence type="ECO:0000256" key="7">
    <source>
        <dbReference type="PROSITE-ProRule" id="PRU01240"/>
    </source>
</evidence>
<dbReference type="InterPro" id="IPR036691">
    <property type="entry name" value="Endo/exonu/phosph_ase_sf"/>
</dbReference>
<feature type="compositionally biased region" description="Basic and acidic residues" evidence="8">
    <location>
        <begin position="1508"/>
        <end position="1526"/>
    </location>
</feature>
<keyword evidence="2" id="KW-0645">Protease</keyword>
<dbReference type="PANTHER" id="PTHR42884:SF14">
    <property type="entry name" value="NEUROENDOCRINE CONVERTASE 1"/>
    <property type="match status" value="1"/>
</dbReference>
<dbReference type="Gene3D" id="2.60.120.260">
    <property type="entry name" value="Galactose-binding domain-like"/>
    <property type="match status" value="1"/>
</dbReference>
<feature type="region of interest" description="Disordered" evidence="8">
    <location>
        <begin position="1427"/>
        <end position="1467"/>
    </location>
</feature>
<organism evidence="10 11">
    <name type="scientific">Racocetra fulgida</name>
    <dbReference type="NCBI Taxonomy" id="60492"/>
    <lineage>
        <taxon>Eukaryota</taxon>
        <taxon>Fungi</taxon>
        <taxon>Fungi incertae sedis</taxon>
        <taxon>Mucoromycota</taxon>
        <taxon>Glomeromycotina</taxon>
        <taxon>Glomeromycetes</taxon>
        <taxon>Diversisporales</taxon>
        <taxon>Gigasporaceae</taxon>
        <taxon>Racocetra</taxon>
    </lineage>
</organism>
<keyword evidence="6" id="KW-0106">Calcium</keyword>
<evidence type="ECO:0000259" key="9">
    <source>
        <dbReference type="PROSITE" id="PS51829"/>
    </source>
</evidence>
<keyword evidence="11" id="KW-1185">Reference proteome</keyword>
<dbReference type="GO" id="GO:0004252">
    <property type="term" value="F:serine-type endopeptidase activity"/>
    <property type="evidence" value="ECO:0007669"/>
    <property type="project" value="InterPro"/>
</dbReference>
<dbReference type="InterPro" id="IPR002884">
    <property type="entry name" value="P_dom"/>
</dbReference>
<dbReference type="InterPro" id="IPR000300">
    <property type="entry name" value="IPPc"/>
</dbReference>
<feature type="compositionally biased region" description="Polar residues" evidence="8">
    <location>
        <begin position="54"/>
        <end position="70"/>
    </location>
</feature>
<dbReference type="GO" id="GO:0016485">
    <property type="term" value="P:protein processing"/>
    <property type="evidence" value="ECO:0007669"/>
    <property type="project" value="TreeGrafter"/>
</dbReference>
<dbReference type="InterPro" id="IPR001680">
    <property type="entry name" value="WD40_rpt"/>
</dbReference>
<evidence type="ECO:0000256" key="3">
    <source>
        <dbReference type="ARBA" id="ARBA00022729"/>
    </source>
</evidence>
<dbReference type="InterPro" id="IPR034182">
    <property type="entry name" value="Kexin/furin"/>
</dbReference>
<dbReference type="GO" id="GO:0000139">
    <property type="term" value="C:Golgi membrane"/>
    <property type="evidence" value="ECO:0007669"/>
    <property type="project" value="TreeGrafter"/>
</dbReference>
<dbReference type="InterPro" id="IPR015943">
    <property type="entry name" value="WD40/YVTN_repeat-like_dom_sf"/>
</dbReference>
<feature type="domain" description="P/Homo B" evidence="9">
    <location>
        <begin position="1326"/>
        <end position="1394"/>
    </location>
</feature>
<comment type="caution">
    <text evidence="7">Lacks conserved residue(s) required for the propagation of feature annotation.</text>
</comment>
<dbReference type="PROSITE" id="PS00136">
    <property type="entry name" value="SUBTILASE_ASP"/>
    <property type="match status" value="1"/>
</dbReference>
<dbReference type="InterPro" id="IPR008979">
    <property type="entry name" value="Galactose-bd-like_sf"/>
</dbReference>
<feature type="region of interest" description="Disordered" evidence="8">
    <location>
        <begin position="1"/>
        <end position="279"/>
    </location>
</feature>
<keyword evidence="3" id="KW-0732">Signal</keyword>
<evidence type="ECO:0000313" key="11">
    <source>
        <dbReference type="Proteomes" id="UP000789396"/>
    </source>
</evidence>
<feature type="compositionally biased region" description="Pro residues" evidence="8">
    <location>
        <begin position="220"/>
        <end position="229"/>
    </location>
</feature>
<sequence length="1526" mass="172190">MESGTFADQDKFDEVRSVSSLKSRFEKLHQPKNSQTSGLVSSHNVNEDNKKYSRNVSLPNTVTVNQQPKRQLQRGPAVALSSRESSAHSTDVESDEPLNKNGFKRSSTKPIPSLSKSSNSLLDDNPFDDSQEINPFTDDNEYTNELILSESPPDKDPGYRRTHATNVTPNKPPRKPVKPMRASNTQSSTSNSKKLYRHTDDDNPGYAPPLPSRPPKASKPSPPPLPPNRPVLTHRVSADDDNNNRTHGKPPRKSSRAYLDSNFVDPAQSDDERPDASQINRRLPSYKGIRGISSKASTRAVAIGGDVVITDSGHTRVWSILEGENTNTISHDDSKVTCLCWRPAHRVEDVGRYIWCGGNDGHLFAIDIRSEDKYFEMNKKAHNSSINFIFRYETQSCTELWTLDVDGKLSIWSGDIDGVISLKSKPEPFRIAPNQTCAIIVGDYLWTAAEKKIEIFNPHNKRDVNVKKIDIGTKIGNITCMTQTNNLSLVYIGHEDGRISVWNTESYKRVALIHASDYSITSILGVNDYLWVGFKTGMIYIYDVTKRPWFTIKDWEAHKKSPVVHMQLDEEGLWRVGRLQVVSCSSEGAIMIWDGLIEQDWIEKTYCEYRDIKVLICSWNIGACKPADLENSSDGIRFVREWLASTKSPDIIFIGFQEIFDLKSKKMNAKTMFKSKKKLKTQEEKLEKRTKEWCDKLTKMVEHASNGDKYEVFTAGQKETTERNKNVANILENTEFPICFRESSSLYGDYENVFAHGGDGTMVFDHEICFLSGDLNYRIDSQRDVVLEAIKKKDYDSLLKHDQLIKQRKNPSFRLRSFLEGKPRFAPTYKYNPGEDQYDTSEKLRTPAWCDRILYRGPRIKQEHYDRYECKVSDHRPISSSFKLTIKAIIRDKHSDAKEEVLKEWKDTVNKEKLRLAAKWLHGCGFEHEKINKVFKEVHGNLRRAIEILNKNKGKSGESSSITTPKKRNYEEYHYYVIEVIDDSFVTPHDVEKLLGVQHEGQVGVLDNYHIFSFRKSLAARSNSESEETHDRVLARYEQLKNLRRSNSSSKKRSMQQIDAILSVDKQVLRKRHKRAPPPIPTPQNENDIAKSLGIADPGFQYQWHLLNPIEHNDINVTGVWEEGVYAAIVDDGLDANSDDLAGSYDFNDGVPIPLPRLLDDTHGTRCAGEIAAVKNDVCGIGVAPDAKIAGIRILSGQISDADEAEALNYAYQKNDIYSCSWGPPDDGQSTEAPKGVILQSIIKGIKEGRGGKGSIFVFASGNGGAVDDNCNFDDLQYLTMISAVPFNLHEKEWITNYAGRLYSHKWGYGKLDAYRIVQNAKTHKNLGSQVFIEMPIITVNEPIPFTDTGVISRINVTQKDLDNANFAHLEHITVTINIDHTRRGDIEVDLISPYVRDRQNPEHSGTFNDWMLKLWGEANAIVTSPSLPSSPPPVAGSPTSTPVLPALPTQSGTTSESSGADVSMPLNKPFMASRELFDAFGDSSGDEDDESTKVVFENAYMDEYINDDEKKVDNEVDDEQKVDNE</sequence>
<protein>
    <submittedName>
        <fullName evidence="10">8685_t:CDS:1</fullName>
    </submittedName>
</protein>
<accession>A0A9N9BA02</accession>
<dbReference type="PROSITE" id="PS51892">
    <property type="entry name" value="SUBTILASE"/>
    <property type="match status" value="1"/>
</dbReference>
<comment type="caution">
    <text evidence="10">The sequence shown here is derived from an EMBL/GenBank/DDBJ whole genome shotgun (WGS) entry which is preliminary data.</text>
</comment>